<dbReference type="HOGENOM" id="CLU_671660_0_0_1"/>
<name>L1I8X6_GUITC</name>
<feature type="compositionally biased region" description="Polar residues" evidence="1">
    <location>
        <begin position="9"/>
        <end position="21"/>
    </location>
</feature>
<feature type="compositionally biased region" description="Basic and acidic residues" evidence="1">
    <location>
        <begin position="186"/>
        <end position="195"/>
    </location>
</feature>
<feature type="compositionally biased region" description="Low complexity" evidence="1">
    <location>
        <begin position="250"/>
        <end position="266"/>
    </location>
</feature>
<evidence type="ECO:0000313" key="3">
    <source>
        <dbReference type="EnsemblProtists" id="EKX32721"/>
    </source>
</evidence>
<protein>
    <submittedName>
        <fullName evidence="2 3">Uncharacterized protein</fullName>
    </submittedName>
</protein>
<reference evidence="3" key="3">
    <citation type="submission" date="2016-03" db="UniProtKB">
        <authorList>
            <consortium name="EnsemblProtists"/>
        </authorList>
    </citation>
    <scope>IDENTIFICATION</scope>
</reference>
<gene>
    <name evidence="2" type="ORF">GUITHDRAFT_121120</name>
</gene>
<feature type="compositionally biased region" description="Polar residues" evidence="1">
    <location>
        <begin position="143"/>
        <end position="155"/>
    </location>
</feature>
<dbReference type="EMBL" id="JH993175">
    <property type="protein sequence ID" value="EKX32721.1"/>
    <property type="molecule type" value="Genomic_DNA"/>
</dbReference>
<dbReference type="Proteomes" id="UP000011087">
    <property type="component" value="Unassembled WGS sequence"/>
</dbReference>
<evidence type="ECO:0000313" key="2">
    <source>
        <dbReference type="EMBL" id="EKX32721.1"/>
    </source>
</evidence>
<feature type="compositionally biased region" description="Polar residues" evidence="1">
    <location>
        <begin position="230"/>
        <end position="246"/>
    </location>
</feature>
<sequence length="410" mass="44470">MSATDRSEQQNTSVPDNQGEASAQAAARPDVFSSDQEQDGEGSQKRLQGKKRILNAELAFKIYSEKISGLGHKTVESCFVGRRYGISSKTVRDIWDRRTWTQATKSLWTPEERLQDEQIVRRQPGRPSGSKDTKPRRHRNFQKGGNNVGNSSQEGESSRGKEGAKRKQLCEMEEKAIRVLNEELRSKIEDGEKTSMGEGSQSSESSRISMDALNDDNSSDDVGRQEMSDGKTNSTSETSPVTTSGSCPADNTDVSDSSSNSSSQNYSQRESLQIALNEIAKTSAQIAQLQYLQLQRQDQLSLLLQLQLLQNQGGSSMLGNMAAPRTVPDMWQGQQQLPPILAGLQQGTAMNMLGGFASEGRATLGGSILASNDGGSSAMMRSTERTMSSGEAATPGARAGETTGAMWICH</sequence>
<dbReference type="EnsemblProtists" id="EKX32721">
    <property type="protein sequence ID" value="EKX32721"/>
    <property type="gene ID" value="GUITHDRAFT_121120"/>
</dbReference>
<feature type="compositionally biased region" description="Low complexity" evidence="1">
    <location>
        <begin position="196"/>
        <end position="210"/>
    </location>
</feature>
<proteinExistence type="predicted"/>
<feature type="region of interest" description="Disordered" evidence="1">
    <location>
        <begin position="1"/>
        <end position="50"/>
    </location>
</feature>
<feature type="region of interest" description="Disordered" evidence="1">
    <location>
        <begin position="113"/>
        <end position="169"/>
    </location>
</feature>
<feature type="region of interest" description="Disordered" evidence="1">
    <location>
        <begin position="186"/>
        <end position="266"/>
    </location>
</feature>
<dbReference type="AlphaFoldDB" id="L1I8X6"/>
<feature type="compositionally biased region" description="Basic and acidic residues" evidence="1">
    <location>
        <begin position="156"/>
        <end position="169"/>
    </location>
</feature>
<accession>L1I8X6</accession>
<evidence type="ECO:0000256" key="1">
    <source>
        <dbReference type="SAM" id="MobiDB-lite"/>
    </source>
</evidence>
<reference evidence="4" key="2">
    <citation type="submission" date="2012-11" db="EMBL/GenBank/DDBJ databases">
        <authorList>
            <person name="Kuo A."/>
            <person name="Curtis B.A."/>
            <person name="Tanifuji G."/>
            <person name="Burki F."/>
            <person name="Gruber A."/>
            <person name="Irimia M."/>
            <person name="Maruyama S."/>
            <person name="Arias M.C."/>
            <person name="Ball S.G."/>
            <person name="Gile G.H."/>
            <person name="Hirakawa Y."/>
            <person name="Hopkins J.F."/>
            <person name="Rensing S.A."/>
            <person name="Schmutz J."/>
            <person name="Symeonidi A."/>
            <person name="Elias M."/>
            <person name="Eveleigh R.J."/>
            <person name="Herman E.K."/>
            <person name="Klute M.J."/>
            <person name="Nakayama T."/>
            <person name="Obornik M."/>
            <person name="Reyes-Prieto A."/>
            <person name="Armbrust E.V."/>
            <person name="Aves S.J."/>
            <person name="Beiko R.G."/>
            <person name="Coutinho P."/>
            <person name="Dacks J.B."/>
            <person name="Durnford D.G."/>
            <person name="Fast N.M."/>
            <person name="Green B.R."/>
            <person name="Grisdale C."/>
            <person name="Hempe F."/>
            <person name="Henrissat B."/>
            <person name="Hoppner M.P."/>
            <person name="Ishida K.-I."/>
            <person name="Kim E."/>
            <person name="Koreny L."/>
            <person name="Kroth P.G."/>
            <person name="Liu Y."/>
            <person name="Malik S.-B."/>
            <person name="Maier U.G."/>
            <person name="McRose D."/>
            <person name="Mock T."/>
            <person name="Neilson J.A."/>
            <person name="Onodera N.T."/>
            <person name="Poole A.M."/>
            <person name="Pritham E.J."/>
            <person name="Richards T.A."/>
            <person name="Rocap G."/>
            <person name="Roy S.W."/>
            <person name="Sarai C."/>
            <person name="Schaack S."/>
            <person name="Shirato S."/>
            <person name="Slamovits C.H."/>
            <person name="Spencer D.F."/>
            <person name="Suzuki S."/>
            <person name="Worden A.Z."/>
            <person name="Zauner S."/>
            <person name="Barry K."/>
            <person name="Bell C."/>
            <person name="Bharti A.K."/>
            <person name="Crow J.A."/>
            <person name="Grimwood J."/>
            <person name="Kramer R."/>
            <person name="Lindquist E."/>
            <person name="Lucas S."/>
            <person name="Salamov A."/>
            <person name="McFadden G.I."/>
            <person name="Lane C.E."/>
            <person name="Keeling P.J."/>
            <person name="Gray M.W."/>
            <person name="Grigoriev I.V."/>
            <person name="Archibald J.M."/>
        </authorList>
    </citation>
    <scope>NUCLEOTIDE SEQUENCE</scope>
    <source>
        <strain evidence="4">CCMP2712</strain>
    </source>
</reference>
<evidence type="ECO:0000313" key="4">
    <source>
        <dbReference type="Proteomes" id="UP000011087"/>
    </source>
</evidence>
<dbReference type="KEGG" id="gtt:GUITHDRAFT_121120"/>
<keyword evidence="4" id="KW-1185">Reference proteome</keyword>
<organism evidence="2">
    <name type="scientific">Guillardia theta (strain CCMP2712)</name>
    <name type="common">Cryptophyte</name>
    <dbReference type="NCBI Taxonomy" id="905079"/>
    <lineage>
        <taxon>Eukaryota</taxon>
        <taxon>Cryptophyceae</taxon>
        <taxon>Pyrenomonadales</taxon>
        <taxon>Geminigeraceae</taxon>
        <taxon>Guillardia</taxon>
    </lineage>
</organism>
<dbReference type="PaxDb" id="55529-EKX32721"/>
<dbReference type="RefSeq" id="XP_005819701.1">
    <property type="nucleotide sequence ID" value="XM_005819644.1"/>
</dbReference>
<dbReference type="GeneID" id="17289452"/>
<reference evidence="2 4" key="1">
    <citation type="journal article" date="2012" name="Nature">
        <title>Algal genomes reveal evolutionary mosaicism and the fate of nucleomorphs.</title>
        <authorList>
            <consortium name="DOE Joint Genome Institute"/>
            <person name="Curtis B.A."/>
            <person name="Tanifuji G."/>
            <person name="Burki F."/>
            <person name="Gruber A."/>
            <person name="Irimia M."/>
            <person name="Maruyama S."/>
            <person name="Arias M.C."/>
            <person name="Ball S.G."/>
            <person name="Gile G.H."/>
            <person name="Hirakawa Y."/>
            <person name="Hopkins J.F."/>
            <person name="Kuo A."/>
            <person name="Rensing S.A."/>
            <person name="Schmutz J."/>
            <person name="Symeonidi A."/>
            <person name="Elias M."/>
            <person name="Eveleigh R.J."/>
            <person name="Herman E.K."/>
            <person name="Klute M.J."/>
            <person name="Nakayama T."/>
            <person name="Obornik M."/>
            <person name="Reyes-Prieto A."/>
            <person name="Armbrust E.V."/>
            <person name="Aves S.J."/>
            <person name="Beiko R.G."/>
            <person name="Coutinho P."/>
            <person name="Dacks J.B."/>
            <person name="Durnford D.G."/>
            <person name="Fast N.M."/>
            <person name="Green B.R."/>
            <person name="Grisdale C.J."/>
            <person name="Hempel F."/>
            <person name="Henrissat B."/>
            <person name="Hoppner M.P."/>
            <person name="Ishida K."/>
            <person name="Kim E."/>
            <person name="Koreny L."/>
            <person name="Kroth P.G."/>
            <person name="Liu Y."/>
            <person name="Malik S.B."/>
            <person name="Maier U.G."/>
            <person name="McRose D."/>
            <person name="Mock T."/>
            <person name="Neilson J.A."/>
            <person name="Onodera N.T."/>
            <person name="Poole A.M."/>
            <person name="Pritham E.J."/>
            <person name="Richards T.A."/>
            <person name="Rocap G."/>
            <person name="Roy S.W."/>
            <person name="Sarai C."/>
            <person name="Schaack S."/>
            <person name="Shirato S."/>
            <person name="Slamovits C.H."/>
            <person name="Spencer D.F."/>
            <person name="Suzuki S."/>
            <person name="Worden A.Z."/>
            <person name="Zauner S."/>
            <person name="Barry K."/>
            <person name="Bell C."/>
            <person name="Bharti A.K."/>
            <person name="Crow J.A."/>
            <person name="Grimwood J."/>
            <person name="Kramer R."/>
            <person name="Lindquist E."/>
            <person name="Lucas S."/>
            <person name="Salamov A."/>
            <person name="McFadden G.I."/>
            <person name="Lane C.E."/>
            <person name="Keeling P.J."/>
            <person name="Gray M.W."/>
            <person name="Grigoriev I.V."/>
            <person name="Archibald J.M."/>
        </authorList>
    </citation>
    <scope>NUCLEOTIDE SEQUENCE</scope>
    <source>
        <strain evidence="2 4">CCMP2712</strain>
    </source>
</reference>